<dbReference type="Proteomes" id="UP000066284">
    <property type="component" value="Chromosome 1"/>
</dbReference>
<dbReference type="EMBL" id="LN885086">
    <property type="protein sequence ID" value="CUQ66682.1"/>
    <property type="molecule type" value="Genomic_DNA"/>
</dbReference>
<gene>
    <name evidence="1" type="ORF">NITINOP_1707</name>
</gene>
<keyword evidence="2" id="KW-1185">Reference proteome</keyword>
<dbReference type="OrthoDB" id="9796251at2"/>
<proteinExistence type="predicted"/>
<sequence length="166" mass="18220">MFKFLIVLFLLAASFGAGYYVGQRPVGTLEKTVSDLSKRLAASEKLVGEVRQSVKNLSQSALGAARSIERDHRRRQGLVDAQSQLAQAKTDVLDRNYGDAAGKLAEAIKAVEQSSQASRDSAEVDTLLDLATSLREARLELARGKSVPLKKFDDWQRSVEQLLNKT</sequence>
<dbReference type="STRING" id="1715989.NITINOP_1707"/>
<dbReference type="RefSeq" id="WP_062484662.1">
    <property type="nucleotide sequence ID" value="NZ_LN885086.1"/>
</dbReference>
<evidence type="ECO:0000313" key="1">
    <source>
        <dbReference type="EMBL" id="CUQ66682.1"/>
    </source>
</evidence>
<reference evidence="2" key="1">
    <citation type="submission" date="2015-09" db="EMBL/GenBank/DDBJ databases">
        <authorList>
            <person name="Daims H."/>
        </authorList>
    </citation>
    <scope>NUCLEOTIDE SEQUENCE [LARGE SCALE GENOMIC DNA]</scope>
</reference>
<dbReference type="AlphaFoldDB" id="A0A0S4KU34"/>
<evidence type="ECO:0000313" key="2">
    <source>
        <dbReference type="Proteomes" id="UP000066284"/>
    </source>
</evidence>
<protein>
    <submittedName>
        <fullName evidence="1">Uncharacterized protein</fullName>
    </submittedName>
</protein>
<name>A0A0S4KU34_9BACT</name>
<accession>A0A0S4KU34</accession>
<organism evidence="1 2">
    <name type="scientific">Candidatus Nitrospira inopinata</name>
    <dbReference type="NCBI Taxonomy" id="1715989"/>
    <lineage>
        <taxon>Bacteria</taxon>
        <taxon>Pseudomonadati</taxon>
        <taxon>Nitrospirota</taxon>
        <taxon>Nitrospiria</taxon>
        <taxon>Nitrospirales</taxon>
        <taxon>Nitrospiraceae</taxon>
        <taxon>Nitrospira</taxon>
    </lineage>
</organism>
<dbReference type="KEGG" id="nio:NITINOP_1707"/>